<accession>A0ABY7RHZ9</accession>
<gene>
    <name evidence="1" type="ORF">PJU73_05870</name>
</gene>
<proteinExistence type="predicted"/>
<name>A0ABY7RHZ9_9NEIS</name>
<keyword evidence="2" id="KW-1185">Reference proteome</keyword>
<sequence>MLEIWLIHYISLPAVLTAVFDQGVFEAKGAFFVFIGKKSCFQTASVKSISKQPNDTNNKKAQTIV</sequence>
<dbReference type="Proteomes" id="UP001221268">
    <property type="component" value="Chromosome"/>
</dbReference>
<organism evidence="1 2">
    <name type="scientific">Neisseria lisongii</name>
    <dbReference type="NCBI Taxonomy" id="2912188"/>
    <lineage>
        <taxon>Bacteria</taxon>
        <taxon>Pseudomonadati</taxon>
        <taxon>Pseudomonadota</taxon>
        <taxon>Betaproteobacteria</taxon>
        <taxon>Neisseriales</taxon>
        <taxon>Neisseriaceae</taxon>
        <taxon>Neisseria</taxon>
    </lineage>
</organism>
<evidence type="ECO:0000313" key="1">
    <source>
        <dbReference type="EMBL" id="WCL70897.1"/>
    </source>
</evidence>
<protein>
    <submittedName>
        <fullName evidence="1">Uncharacterized protein</fullName>
    </submittedName>
</protein>
<dbReference type="EMBL" id="CP116766">
    <property type="protein sequence ID" value="WCL70897.1"/>
    <property type="molecule type" value="Genomic_DNA"/>
</dbReference>
<evidence type="ECO:0000313" key="2">
    <source>
        <dbReference type="Proteomes" id="UP001221268"/>
    </source>
</evidence>
<reference evidence="1 2" key="1">
    <citation type="submission" date="2023-01" db="EMBL/GenBank/DDBJ databases">
        <authorList>
            <person name="Yang C."/>
        </authorList>
    </citation>
    <scope>NUCLEOTIDE SEQUENCE [LARGE SCALE GENOMIC DNA]</scope>
    <source>
        <strain evidence="1 2">ZJ106</strain>
    </source>
</reference>